<evidence type="ECO:0000313" key="23">
    <source>
        <dbReference type="Ensembl" id="ENSSFOP00015012696.1"/>
    </source>
</evidence>
<proteinExistence type="predicted"/>
<keyword evidence="14" id="KW-0131">Cell cycle</keyword>
<evidence type="ECO:0000256" key="17">
    <source>
        <dbReference type="ARBA" id="ARBA00042995"/>
    </source>
</evidence>
<evidence type="ECO:0000256" key="12">
    <source>
        <dbReference type="ARBA" id="ARBA00022853"/>
    </source>
</evidence>
<evidence type="ECO:0000256" key="1">
    <source>
        <dbReference type="ARBA" id="ARBA00004123"/>
    </source>
</evidence>
<dbReference type="KEGG" id="sfm:108937739"/>
<dbReference type="InterPro" id="IPR003616">
    <property type="entry name" value="Post-SET_dom"/>
</dbReference>
<dbReference type="GO" id="GO:0005694">
    <property type="term" value="C:chromosome"/>
    <property type="evidence" value="ECO:0007669"/>
    <property type="project" value="UniProtKB-SubCell"/>
</dbReference>
<dbReference type="PANTHER" id="PTHR46024:SF3">
    <property type="entry name" value="HISTONE-LYSINE N-METHYLTRANSFERASE SETDB2"/>
    <property type="match status" value="1"/>
</dbReference>
<feature type="domain" description="Post-SET" evidence="22">
    <location>
        <begin position="675"/>
        <end position="691"/>
    </location>
</feature>
<dbReference type="Gene3D" id="2.170.270.10">
    <property type="entry name" value="SET domain"/>
    <property type="match status" value="2"/>
</dbReference>
<reference evidence="23 24" key="1">
    <citation type="submission" date="2019-04" db="EMBL/GenBank/DDBJ databases">
        <authorList>
            <consortium name="Wellcome Sanger Institute Data Sharing"/>
        </authorList>
    </citation>
    <scope>NUCLEOTIDE SEQUENCE [LARGE SCALE GENOMIC DNA]</scope>
</reference>
<dbReference type="InterPro" id="IPR001739">
    <property type="entry name" value="Methyl_CpG_DNA-bd"/>
</dbReference>
<feature type="compositionally biased region" description="Basic and acidic residues" evidence="19">
    <location>
        <begin position="582"/>
        <end position="596"/>
    </location>
</feature>
<feature type="region of interest" description="Disordered" evidence="19">
    <location>
        <begin position="569"/>
        <end position="596"/>
    </location>
</feature>
<dbReference type="RefSeq" id="XP_018613385.1">
    <property type="nucleotide sequence ID" value="XM_018757869.2"/>
</dbReference>
<evidence type="ECO:0000259" key="20">
    <source>
        <dbReference type="PROSITE" id="PS50280"/>
    </source>
</evidence>
<evidence type="ECO:0000256" key="3">
    <source>
        <dbReference type="ARBA" id="ARBA00022454"/>
    </source>
</evidence>
<dbReference type="GeneID" id="108937739"/>
<evidence type="ECO:0000256" key="4">
    <source>
        <dbReference type="ARBA" id="ARBA00022473"/>
    </source>
</evidence>
<evidence type="ECO:0000256" key="14">
    <source>
        <dbReference type="ARBA" id="ARBA00023306"/>
    </source>
</evidence>
<gene>
    <name evidence="23" type="primary">setdb2</name>
</gene>
<keyword evidence="8" id="KW-0949">S-adenosyl-L-methionine</keyword>
<evidence type="ECO:0000259" key="22">
    <source>
        <dbReference type="PROSITE" id="PS50868"/>
    </source>
</evidence>
<dbReference type="PANTHER" id="PTHR46024">
    <property type="entry name" value="HISTONE-LYSINE N-METHYLTRANSFERASE EGGLESS"/>
    <property type="match status" value="1"/>
</dbReference>
<reference evidence="23" key="3">
    <citation type="submission" date="2025-09" db="UniProtKB">
        <authorList>
            <consortium name="Ensembl"/>
        </authorList>
    </citation>
    <scope>IDENTIFICATION</scope>
</reference>
<reference evidence="23" key="2">
    <citation type="submission" date="2025-08" db="UniProtKB">
        <authorList>
            <consortium name="Ensembl"/>
        </authorList>
    </citation>
    <scope>IDENTIFICATION</scope>
</reference>
<dbReference type="Pfam" id="PF00856">
    <property type="entry name" value="SET"/>
    <property type="match status" value="1"/>
</dbReference>
<evidence type="ECO:0000256" key="8">
    <source>
        <dbReference type="ARBA" id="ARBA00022691"/>
    </source>
</evidence>
<evidence type="ECO:0000256" key="5">
    <source>
        <dbReference type="ARBA" id="ARBA00022603"/>
    </source>
</evidence>
<dbReference type="InterPro" id="IPR001214">
    <property type="entry name" value="SET_dom"/>
</dbReference>
<dbReference type="EC" id="2.1.1.366" evidence="15"/>
<sequence length="691" mass="77760">MEVGQHEIAKAKEFWSRVDVDHMFSKLNRYLDNVREMIKTHTATDRDYVWSMALVLESEVSLGSDGEFDSIQEAPLSSDTASASLTREDCNLPDLEEGVGCEWKTENHRKMDDKVSESEAFVSILNHPSPHTPLSSVQAESENSPVYHPALQPEVDNHLGPSLPFLPSCHLYFCDPTCLFAFPRSVNHFQGENPLKVPLLCNFRRLLAKPFRQAGEPEVKRLDVLYNAPCGRSMRHPGEVLHFLRETKADGVLRLDNFSFNGDILVERHYNPATKPLMFEKDISKGAEPVPVQLCNEVDEARPEEFRYRKDRWPHGCFVSSIPLFSACCDCQDGCMDTSKCSCLTLSLRGSHAEAQCKSYVPELYTHRRLLEPVPSGIYECGPWCGCSREQCQNRLVQDGLRVRLQVFRTQNRGWGVRCLDDIDRGTFICTYAGALLRAGSPSDESCFSTSPQYLPLKRKWQGTTSDDEVEVVEEWKVASDDSEAFLDTLDAPNLDPASTSSLSHVSVIQGLPDSLAQDKTAELSRGVRGKEFSSCSQSKSVQSQTDLKVEDLEVEESMENNTRLRLKCKAKRTGRTSDTPHTTEDGHSDEDRGQENKFCEDLKEQLYYMDATDEGNVGRFLNHSCCPNLFVQSVFIESHDRNFPTVAFFTSRMVQAGTELTWNYSYAPGSAAEQEVPCQCGHENCQGTLI</sequence>
<evidence type="ECO:0000256" key="11">
    <source>
        <dbReference type="ARBA" id="ARBA00022833"/>
    </source>
</evidence>
<evidence type="ECO:0000256" key="15">
    <source>
        <dbReference type="ARBA" id="ARBA00039052"/>
    </source>
</evidence>
<protein>
    <recommendedName>
        <fullName evidence="16">Histone-lysine N-methyltransferase SETDB2</fullName>
        <ecNumber evidence="15">2.1.1.366</ecNumber>
    </recommendedName>
    <alternativeName>
        <fullName evidence="17">SET domain bifurcated 2</fullName>
    </alternativeName>
</protein>
<evidence type="ECO:0000259" key="21">
    <source>
        <dbReference type="PROSITE" id="PS50867"/>
    </source>
</evidence>
<evidence type="ECO:0000256" key="9">
    <source>
        <dbReference type="ARBA" id="ARBA00022723"/>
    </source>
</evidence>
<evidence type="ECO:0000256" key="13">
    <source>
        <dbReference type="ARBA" id="ARBA00023242"/>
    </source>
</evidence>
<dbReference type="InterPro" id="IPR016177">
    <property type="entry name" value="DNA-bd_dom_sf"/>
</dbReference>
<dbReference type="Pfam" id="PF01429">
    <property type="entry name" value="MBD"/>
    <property type="match status" value="1"/>
</dbReference>
<keyword evidence="5" id="KW-0489">Methyltransferase</keyword>
<dbReference type="SMART" id="SM00317">
    <property type="entry name" value="SET"/>
    <property type="match status" value="1"/>
</dbReference>
<dbReference type="PROSITE" id="PS50280">
    <property type="entry name" value="SET"/>
    <property type="match status" value="1"/>
</dbReference>
<dbReference type="Proteomes" id="UP000694397">
    <property type="component" value="Chromosome 12"/>
</dbReference>
<dbReference type="InterPro" id="IPR046341">
    <property type="entry name" value="SET_dom_sf"/>
</dbReference>
<dbReference type="GO" id="GO:0140947">
    <property type="term" value="F:histone H3K9me2 methyltransferase activity"/>
    <property type="evidence" value="ECO:0007669"/>
    <property type="project" value="UniProtKB-EC"/>
</dbReference>
<evidence type="ECO:0000256" key="7">
    <source>
        <dbReference type="ARBA" id="ARBA00022679"/>
    </source>
</evidence>
<feature type="domain" description="Pre-SET" evidence="21">
    <location>
        <begin position="327"/>
        <end position="400"/>
    </location>
</feature>
<dbReference type="PROSITE" id="PS50868">
    <property type="entry name" value="POST_SET"/>
    <property type="match status" value="1"/>
</dbReference>
<evidence type="ECO:0000313" key="24">
    <source>
        <dbReference type="Proteomes" id="UP000694397"/>
    </source>
</evidence>
<dbReference type="OrthoDB" id="5792673at2759"/>
<dbReference type="GO" id="GO:0032259">
    <property type="term" value="P:methylation"/>
    <property type="evidence" value="ECO:0007669"/>
    <property type="project" value="UniProtKB-KW"/>
</dbReference>
<keyword evidence="7" id="KW-0808">Transferase</keyword>
<feature type="domain" description="SET" evidence="20">
    <location>
        <begin position="403"/>
        <end position="666"/>
    </location>
</feature>
<dbReference type="CTD" id="83852"/>
<dbReference type="Ensembl" id="ENSSFOT00015012856.2">
    <property type="protein sequence ID" value="ENSSFOP00015012696.1"/>
    <property type="gene ID" value="ENSSFOG00015008204.2"/>
</dbReference>
<keyword evidence="6" id="KW-0132">Cell division</keyword>
<dbReference type="GO" id="GO:0051301">
    <property type="term" value="P:cell division"/>
    <property type="evidence" value="ECO:0007669"/>
    <property type="project" value="UniProtKB-KW"/>
</dbReference>
<keyword evidence="3" id="KW-0158">Chromosome</keyword>
<accession>A0A8C9RBP2</accession>
<evidence type="ECO:0000256" key="2">
    <source>
        <dbReference type="ARBA" id="ARBA00004286"/>
    </source>
</evidence>
<keyword evidence="12" id="KW-0156">Chromatin regulator</keyword>
<evidence type="ECO:0000256" key="19">
    <source>
        <dbReference type="SAM" id="MobiDB-lite"/>
    </source>
</evidence>
<keyword evidence="10" id="KW-0498">Mitosis</keyword>
<dbReference type="GO" id="GO:0010629">
    <property type="term" value="P:negative regulation of gene expression"/>
    <property type="evidence" value="ECO:0007669"/>
    <property type="project" value="TreeGrafter"/>
</dbReference>
<dbReference type="SMART" id="SM00468">
    <property type="entry name" value="PreSET"/>
    <property type="match status" value="1"/>
</dbReference>
<organism evidence="23 24">
    <name type="scientific">Scleropages formosus</name>
    <name type="common">Asian bonytongue</name>
    <name type="synonym">Osteoglossum formosum</name>
    <dbReference type="NCBI Taxonomy" id="113540"/>
    <lineage>
        <taxon>Eukaryota</taxon>
        <taxon>Metazoa</taxon>
        <taxon>Chordata</taxon>
        <taxon>Craniata</taxon>
        <taxon>Vertebrata</taxon>
        <taxon>Euteleostomi</taxon>
        <taxon>Actinopterygii</taxon>
        <taxon>Neopterygii</taxon>
        <taxon>Teleostei</taxon>
        <taxon>Osteoglossocephala</taxon>
        <taxon>Osteoglossomorpha</taxon>
        <taxon>Osteoglossiformes</taxon>
        <taxon>Osteoglossidae</taxon>
        <taxon>Scleropages</taxon>
    </lineage>
</organism>
<dbReference type="AlphaFoldDB" id="A0A8C9RBP2"/>
<dbReference type="SUPFAM" id="SSF82199">
    <property type="entry name" value="SET domain"/>
    <property type="match status" value="1"/>
</dbReference>
<keyword evidence="9" id="KW-0479">Metal-binding</keyword>
<dbReference type="SMART" id="SM00391">
    <property type="entry name" value="MBD"/>
    <property type="match status" value="1"/>
</dbReference>
<evidence type="ECO:0000256" key="16">
    <source>
        <dbReference type="ARBA" id="ARBA00040299"/>
    </source>
</evidence>
<comment type="catalytic activity">
    <reaction evidence="18">
        <text>N(6),N(6)-dimethyl-L-lysyl(9)-[histone H3] + S-adenosyl-L-methionine = N(6),N(6),N(6)-trimethyl-L-lysyl(9)-[histone H3] + S-adenosyl-L-homocysteine + H(+)</text>
        <dbReference type="Rhea" id="RHEA:60288"/>
        <dbReference type="Rhea" id="RHEA-COMP:15538"/>
        <dbReference type="Rhea" id="RHEA-COMP:15541"/>
        <dbReference type="ChEBI" id="CHEBI:15378"/>
        <dbReference type="ChEBI" id="CHEBI:57856"/>
        <dbReference type="ChEBI" id="CHEBI:59789"/>
        <dbReference type="ChEBI" id="CHEBI:61961"/>
        <dbReference type="ChEBI" id="CHEBI:61976"/>
        <dbReference type="EC" id="2.1.1.366"/>
    </reaction>
</comment>
<dbReference type="Pfam" id="PF05033">
    <property type="entry name" value="Pre-SET"/>
    <property type="match status" value="1"/>
</dbReference>
<dbReference type="SUPFAM" id="SSF54171">
    <property type="entry name" value="DNA-binding domain"/>
    <property type="match status" value="1"/>
</dbReference>
<dbReference type="GO" id="GO:0005634">
    <property type="term" value="C:nucleus"/>
    <property type="evidence" value="ECO:0007669"/>
    <property type="project" value="UniProtKB-SubCell"/>
</dbReference>
<name>A0A8C9RBP2_SCLFO</name>
<dbReference type="CDD" id="cd00122">
    <property type="entry name" value="MBD"/>
    <property type="match status" value="1"/>
</dbReference>
<keyword evidence="24" id="KW-1185">Reference proteome</keyword>
<dbReference type="PROSITE" id="PS50867">
    <property type="entry name" value="PRE_SET"/>
    <property type="match status" value="1"/>
</dbReference>
<dbReference type="GO" id="GO:0070828">
    <property type="term" value="P:heterochromatin organization"/>
    <property type="evidence" value="ECO:0007669"/>
    <property type="project" value="TreeGrafter"/>
</dbReference>
<keyword evidence="13" id="KW-0539">Nucleus</keyword>
<keyword evidence="11" id="KW-0862">Zinc</keyword>
<dbReference type="GO" id="GO:0003677">
    <property type="term" value="F:DNA binding"/>
    <property type="evidence" value="ECO:0007669"/>
    <property type="project" value="InterPro"/>
</dbReference>
<dbReference type="InterPro" id="IPR007728">
    <property type="entry name" value="Pre-SET_dom"/>
</dbReference>
<evidence type="ECO:0000256" key="6">
    <source>
        <dbReference type="ARBA" id="ARBA00022618"/>
    </source>
</evidence>
<dbReference type="InterPro" id="IPR051516">
    <property type="entry name" value="SETDB_methyltransferase"/>
</dbReference>
<comment type="subcellular location">
    <subcellularLocation>
        <location evidence="2">Chromosome</location>
    </subcellularLocation>
    <subcellularLocation>
        <location evidence="1">Nucleus</location>
    </subcellularLocation>
</comment>
<dbReference type="GO" id="GO:0008270">
    <property type="term" value="F:zinc ion binding"/>
    <property type="evidence" value="ECO:0007669"/>
    <property type="project" value="InterPro"/>
</dbReference>
<dbReference type="GeneTree" id="ENSGT00940000158209"/>
<keyword evidence="4" id="KW-0217">Developmental protein</keyword>
<evidence type="ECO:0000256" key="10">
    <source>
        <dbReference type="ARBA" id="ARBA00022776"/>
    </source>
</evidence>
<evidence type="ECO:0000256" key="18">
    <source>
        <dbReference type="ARBA" id="ARBA00049087"/>
    </source>
</evidence>